<feature type="region of interest" description="Disordered" evidence="1">
    <location>
        <begin position="1"/>
        <end position="21"/>
    </location>
</feature>
<reference evidence="4" key="1">
    <citation type="journal article" date="2017" name="Genome Biol.">
        <title>Comparative genomics reveals high biological diversity and specific adaptations in the industrially and medically important fungal genus Aspergillus.</title>
        <authorList>
            <person name="de Vries R.P."/>
            <person name="Riley R."/>
            <person name="Wiebenga A."/>
            <person name="Aguilar-Osorio G."/>
            <person name="Amillis S."/>
            <person name="Uchima C.A."/>
            <person name="Anderluh G."/>
            <person name="Asadollahi M."/>
            <person name="Askin M."/>
            <person name="Barry K."/>
            <person name="Battaglia E."/>
            <person name="Bayram O."/>
            <person name="Benocci T."/>
            <person name="Braus-Stromeyer S.A."/>
            <person name="Caldana C."/>
            <person name="Canovas D."/>
            <person name="Cerqueira G.C."/>
            <person name="Chen F."/>
            <person name="Chen W."/>
            <person name="Choi C."/>
            <person name="Clum A."/>
            <person name="Dos Santos R.A."/>
            <person name="Damasio A.R."/>
            <person name="Diallinas G."/>
            <person name="Emri T."/>
            <person name="Fekete E."/>
            <person name="Flipphi M."/>
            <person name="Freyberg S."/>
            <person name="Gallo A."/>
            <person name="Gournas C."/>
            <person name="Habgood R."/>
            <person name="Hainaut M."/>
            <person name="Harispe M.L."/>
            <person name="Henrissat B."/>
            <person name="Hilden K.S."/>
            <person name="Hope R."/>
            <person name="Hossain A."/>
            <person name="Karabika E."/>
            <person name="Karaffa L."/>
            <person name="Karanyi Z."/>
            <person name="Krasevec N."/>
            <person name="Kuo A."/>
            <person name="Kusch H."/>
            <person name="LaButti K."/>
            <person name="Lagendijk E.L."/>
            <person name="Lapidus A."/>
            <person name="Levasseur A."/>
            <person name="Lindquist E."/>
            <person name="Lipzen A."/>
            <person name="Logrieco A.F."/>
            <person name="MacCabe A."/>
            <person name="Maekelae M.R."/>
            <person name="Malavazi I."/>
            <person name="Melin P."/>
            <person name="Meyer V."/>
            <person name="Mielnichuk N."/>
            <person name="Miskei M."/>
            <person name="Molnar A.P."/>
            <person name="Mule G."/>
            <person name="Ngan C.Y."/>
            <person name="Orejas M."/>
            <person name="Orosz E."/>
            <person name="Ouedraogo J.P."/>
            <person name="Overkamp K.M."/>
            <person name="Park H.-S."/>
            <person name="Perrone G."/>
            <person name="Piumi F."/>
            <person name="Punt P.J."/>
            <person name="Ram A.F."/>
            <person name="Ramon A."/>
            <person name="Rauscher S."/>
            <person name="Record E."/>
            <person name="Riano-Pachon D.M."/>
            <person name="Robert V."/>
            <person name="Roehrig J."/>
            <person name="Ruller R."/>
            <person name="Salamov A."/>
            <person name="Salih N.S."/>
            <person name="Samson R.A."/>
            <person name="Sandor E."/>
            <person name="Sanguinetti M."/>
            <person name="Schuetze T."/>
            <person name="Sepcic K."/>
            <person name="Shelest E."/>
            <person name="Sherlock G."/>
            <person name="Sophianopoulou V."/>
            <person name="Squina F.M."/>
            <person name="Sun H."/>
            <person name="Susca A."/>
            <person name="Todd R.B."/>
            <person name="Tsang A."/>
            <person name="Unkles S.E."/>
            <person name="van de Wiele N."/>
            <person name="van Rossen-Uffink D."/>
            <person name="Oliveira J.V."/>
            <person name="Vesth T.C."/>
            <person name="Visser J."/>
            <person name="Yu J.-H."/>
            <person name="Zhou M."/>
            <person name="Andersen M.R."/>
            <person name="Archer D.B."/>
            <person name="Baker S.E."/>
            <person name="Benoit I."/>
            <person name="Brakhage A.A."/>
            <person name="Braus G.H."/>
            <person name="Fischer R."/>
            <person name="Frisvad J.C."/>
            <person name="Goldman G.H."/>
            <person name="Houbraken J."/>
            <person name="Oakley B."/>
            <person name="Pocsi I."/>
            <person name="Scazzocchio C."/>
            <person name="Seiboth B."/>
            <person name="vanKuyk P.A."/>
            <person name="Wortman J."/>
            <person name="Dyer P.S."/>
            <person name="Grigoriev I.V."/>
        </authorList>
    </citation>
    <scope>NUCLEOTIDE SEQUENCE [LARGE SCALE GENOMIC DNA]</scope>
    <source>
        <strain evidence="4">DTO 134E9</strain>
    </source>
</reference>
<keyword evidence="4" id="KW-1185">Reference proteome</keyword>
<dbReference type="VEuPathDB" id="FungiDB:ASPWEDRAFT_34439"/>
<keyword evidence="2" id="KW-0812">Transmembrane</keyword>
<gene>
    <name evidence="3" type="ORF">ASPWEDRAFT_34439</name>
</gene>
<dbReference type="EMBL" id="KV878209">
    <property type="protein sequence ID" value="OJJ40978.1"/>
    <property type="molecule type" value="Genomic_DNA"/>
</dbReference>
<keyword evidence="2" id="KW-0472">Membrane</keyword>
<sequence>MPHHQENNDNNNTDKSIDMPKTVAYTTQQTKKTQTFFSLSRSPFQIQNQIIHISGGFNIPSGTNAGLDVAEFWPLTASDELLFSIPLLIGDDLVILIVVLLWVSCILVSLRLCSQDYTVSSIR</sequence>
<organism evidence="3 4">
    <name type="scientific">Aspergillus wentii DTO 134E9</name>
    <dbReference type="NCBI Taxonomy" id="1073089"/>
    <lineage>
        <taxon>Eukaryota</taxon>
        <taxon>Fungi</taxon>
        <taxon>Dikarya</taxon>
        <taxon>Ascomycota</taxon>
        <taxon>Pezizomycotina</taxon>
        <taxon>Eurotiomycetes</taxon>
        <taxon>Eurotiomycetidae</taxon>
        <taxon>Eurotiales</taxon>
        <taxon>Aspergillaceae</taxon>
        <taxon>Aspergillus</taxon>
        <taxon>Aspergillus subgen. Cremei</taxon>
    </lineage>
</organism>
<evidence type="ECO:0000256" key="1">
    <source>
        <dbReference type="SAM" id="MobiDB-lite"/>
    </source>
</evidence>
<feature type="transmembrane region" description="Helical" evidence="2">
    <location>
        <begin position="93"/>
        <end position="113"/>
    </location>
</feature>
<dbReference type="GeneID" id="63749848"/>
<accession>A0A1L9S1F3</accession>
<proteinExistence type="predicted"/>
<dbReference type="Proteomes" id="UP000184383">
    <property type="component" value="Unassembled WGS sequence"/>
</dbReference>
<dbReference type="RefSeq" id="XP_040694654.1">
    <property type="nucleotide sequence ID" value="XM_040834000.1"/>
</dbReference>
<dbReference type="AlphaFoldDB" id="A0A1L9S1F3"/>
<protein>
    <submittedName>
        <fullName evidence="3">Uncharacterized protein</fullName>
    </submittedName>
</protein>
<name>A0A1L9S1F3_ASPWE</name>
<evidence type="ECO:0000256" key="2">
    <source>
        <dbReference type="SAM" id="Phobius"/>
    </source>
</evidence>
<keyword evidence="2" id="KW-1133">Transmembrane helix</keyword>
<evidence type="ECO:0000313" key="3">
    <source>
        <dbReference type="EMBL" id="OJJ40978.1"/>
    </source>
</evidence>
<evidence type="ECO:0000313" key="4">
    <source>
        <dbReference type="Proteomes" id="UP000184383"/>
    </source>
</evidence>